<dbReference type="Proteomes" id="UP001231649">
    <property type="component" value="Chromosome 15"/>
</dbReference>
<reference evidence="1" key="1">
    <citation type="submission" date="2023-03" db="EMBL/GenBank/DDBJ databases">
        <title>Chromosome-level genomes of two armyworms, Mythimna separata and Mythimna loreyi, provide insights into the biosynthesis and reception of sex pheromones.</title>
        <authorList>
            <person name="Zhao H."/>
        </authorList>
    </citation>
    <scope>NUCLEOTIDE SEQUENCE</scope>
    <source>
        <strain evidence="1">BeijingLab</strain>
    </source>
</reference>
<keyword evidence="2" id="KW-1185">Reference proteome</keyword>
<comment type="caution">
    <text evidence="1">The sequence shown here is derived from an EMBL/GenBank/DDBJ whole genome shotgun (WGS) entry which is preliminary data.</text>
</comment>
<sequence>MERNNSKVRVFFIKILRILLTPISRFRKLIRKWSMRQTKIVIGVSATLTIIAVTAYLYWLFIFTDKENLPEKSYELVGTPLIHVPLDEIYKDLKPLENNDYNLLDDEQKEQVGMIHTPGCRIPLAVINYRKYKRNVTRNLNEMCGKRAVFLRKYDDDKVIARIKTRKMDRSTKDVRIQCCYKFIIDTLYNPHERDKILFSNCTDFQDESKITLQSDFINVICSEFDENNASNIIYEDMYAFNKKIKMKSEKNSCKIKYNVLILGMESMSLPRFLNTMPRTVAHFSDDSWLGFQGYNKIADDTLPNVMAALTGKNMTSIIKECFASMDDCNYMFIWKAFKDAGYATAYGEDNLGKTFSKDYAFHKKPTDHYMLPFFLKEEYRRNNISSCAGKISAGQQLLDYAVDFANTYKKESFFGFFWLNSFSRNEKNRPEYADKLIENFMNQLIYTGVLTNTFIMFLSAHGLRFGRHRLKMESFYDDRLPMKFIWTPLFFKGYHSDKYKDLVMNQRRLTTPYDIYSTLLDIKRISLCSNSSNPVPEGCPNCHSLLESISNNRTCKEVGIHERWCTCHKLYPLTVQDPIGLQSVDAAVSYIQGKTANIETQSCWGCARPSLQNVTRIHFYYDEDKTKTFYVVAISMSPGNATYEALVLRKDGYRVVGPVSPISYYQGTGKCALRRKDRLFCFCQKDSKFC</sequence>
<protein>
    <submittedName>
        <fullName evidence="1">Uncharacterized protein</fullName>
    </submittedName>
</protein>
<dbReference type="EMBL" id="CM056791">
    <property type="protein sequence ID" value="KAJ8725524.1"/>
    <property type="molecule type" value="Genomic_DNA"/>
</dbReference>
<gene>
    <name evidence="1" type="ORF">PYW08_003707</name>
</gene>
<organism evidence="1 2">
    <name type="scientific">Mythimna loreyi</name>
    <dbReference type="NCBI Taxonomy" id="667449"/>
    <lineage>
        <taxon>Eukaryota</taxon>
        <taxon>Metazoa</taxon>
        <taxon>Ecdysozoa</taxon>
        <taxon>Arthropoda</taxon>
        <taxon>Hexapoda</taxon>
        <taxon>Insecta</taxon>
        <taxon>Pterygota</taxon>
        <taxon>Neoptera</taxon>
        <taxon>Endopterygota</taxon>
        <taxon>Lepidoptera</taxon>
        <taxon>Glossata</taxon>
        <taxon>Ditrysia</taxon>
        <taxon>Noctuoidea</taxon>
        <taxon>Noctuidae</taxon>
        <taxon>Noctuinae</taxon>
        <taxon>Hadenini</taxon>
        <taxon>Mythimna</taxon>
    </lineage>
</organism>
<evidence type="ECO:0000313" key="1">
    <source>
        <dbReference type="EMBL" id="KAJ8725524.1"/>
    </source>
</evidence>
<name>A0ACC2QTF4_9NEOP</name>
<accession>A0ACC2QTF4</accession>
<proteinExistence type="predicted"/>
<evidence type="ECO:0000313" key="2">
    <source>
        <dbReference type="Proteomes" id="UP001231649"/>
    </source>
</evidence>